<dbReference type="EMBL" id="CP093345">
    <property type="protein sequence ID" value="WOG90899.1"/>
    <property type="molecule type" value="Genomic_DNA"/>
</dbReference>
<sequence length="34" mass="3705">MTNIPTSLTNASFTLFKLAISSSNPWPFSISAFL</sequence>
<accession>A0AAF1APP0</accession>
<organism evidence="1 2">
    <name type="scientific">Daucus carota subsp. sativus</name>
    <name type="common">Carrot</name>
    <dbReference type="NCBI Taxonomy" id="79200"/>
    <lineage>
        <taxon>Eukaryota</taxon>
        <taxon>Viridiplantae</taxon>
        <taxon>Streptophyta</taxon>
        <taxon>Embryophyta</taxon>
        <taxon>Tracheophyta</taxon>
        <taxon>Spermatophyta</taxon>
        <taxon>Magnoliopsida</taxon>
        <taxon>eudicotyledons</taxon>
        <taxon>Gunneridae</taxon>
        <taxon>Pentapetalae</taxon>
        <taxon>asterids</taxon>
        <taxon>campanulids</taxon>
        <taxon>Apiales</taxon>
        <taxon>Apiaceae</taxon>
        <taxon>Apioideae</taxon>
        <taxon>Scandiceae</taxon>
        <taxon>Daucinae</taxon>
        <taxon>Daucus</taxon>
        <taxon>Daucus sect. Daucus</taxon>
    </lineage>
</organism>
<evidence type="ECO:0000313" key="2">
    <source>
        <dbReference type="Proteomes" id="UP000077755"/>
    </source>
</evidence>
<protein>
    <submittedName>
        <fullName evidence="1">Uncharacterized protein</fullName>
    </submittedName>
</protein>
<name>A0AAF1APP0_DAUCS</name>
<dbReference type="Proteomes" id="UP000077755">
    <property type="component" value="Chromosome 3"/>
</dbReference>
<reference evidence="1" key="1">
    <citation type="journal article" date="2016" name="Nat. Genet.">
        <title>A high-quality carrot genome assembly provides new insights into carotenoid accumulation and asterid genome evolution.</title>
        <authorList>
            <person name="Iorizzo M."/>
            <person name="Ellison S."/>
            <person name="Senalik D."/>
            <person name="Zeng P."/>
            <person name="Satapoomin P."/>
            <person name="Huang J."/>
            <person name="Bowman M."/>
            <person name="Iovene M."/>
            <person name="Sanseverino W."/>
            <person name="Cavagnaro P."/>
            <person name="Yildiz M."/>
            <person name="Macko-Podgorni A."/>
            <person name="Moranska E."/>
            <person name="Grzebelus E."/>
            <person name="Grzebelus D."/>
            <person name="Ashrafi H."/>
            <person name="Zheng Z."/>
            <person name="Cheng S."/>
            <person name="Spooner D."/>
            <person name="Van Deynze A."/>
            <person name="Simon P."/>
        </authorList>
    </citation>
    <scope>NUCLEOTIDE SEQUENCE</scope>
    <source>
        <tissue evidence="1">Leaf</tissue>
    </source>
</reference>
<keyword evidence="2" id="KW-1185">Reference proteome</keyword>
<evidence type="ECO:0000313" key="1">
    <source>
        <dbReference type="EMBL" id="WOG90899.1"/>
    </source>
</evidence>
<proteinExistence type="predicted"/>
<dbReference type="AlphaFoldDB" id="A0AAF1APP0"/>
<reference evidence="1" key="2">
    <citation type="submission" date="2022-03" db="EMBL/GenBank/DDBJ databases">
        <title>Draft title - Genomic analysis of global carrot germplasm unveils the trajectory of domestication and the origin of high carotenoid orange carrot.</title>
        <authorList>
            <person name="Iorizzo M."/>
            <person name="Ellison S."/>
            <person name="Senalik D."/>
            <person name="Macko-Podgorni A."/>
            <person name="Grzebelus D."/>
            <person name="Bostan H."/>
            <person name="Rolling W."/>
            <person name="Curaba J."/>
            <person name="Simon P."/>
        </authorList>
    </citation>
    <scope>NUCLEOTIDE SEQUENCE</scope>
    <source>
        <tissue evidence="1">Leaf</tissue>
    </source>
</reference>
<gene>
    <name evidence="1" type="ORF">DCAR_0310146</name>
</gene>